<accession>A0A818K448</accession>
<keyword evidence="3" id="KW-0808">Transferase</keyword>
<name>A0A818K448_9BILA</name>
<evidence type="ECO:0000256" key="2">
    <source>
        <dbReference type="ARBA" id="ARBA00022603"/>
    </source>
</evidence>
<dbReference type="GO" id="GO:0052735">
    <property type="term" value="F:tRNA (cytidine-3-)-methyltransferase activity"/>
    <property type="evidence" value="ECO:0007669"/>
    <property type="project" value="TreeGrafter"/>
</dbReference>
<protein>
    <recommendedName>
        <fullName evidence="6">Methyltransferase-like protein</fullName>
    </recommendedName>
</protein>
<dbReference type="Gene3D" id="3.40.50.150">
    <property type="entry name" value="Vaccinia Virus protein VP39"/>
    <property type="match status" value="1"/>
</dbReference>
<evidence type="ECO:0008006" key="6">
    <source>
        <dbReference type="Google" id="ProtNLM"/>
    </source>
</evidence>
<dbReference type="Gene3D" id="2.60.120.260">
    <property type="entry name" value="Galactose-binding domain-like"/>
    <property type="match status" value="1"/>
</dbReference>
<evidence type="ECO:0000313" key="4">
    <source>
        <dbReference type="EMBL" id="CAF3552234.1"/>
    </source>
</evidence>
<dbReference type="InterPro" id="IPR029063">
    <property type="entry name" value="SAM-dependent_MTases_sf"/>
</dbReference>
<dbReference type="CDD" id="cd02440">
    <property type="entry name" value="AdoMet_MTases"/>
    <property type="match status" value="1"/>
</dbReference>
<evidence type="ECO:0000256" key="1">
    <source>
        <dbReference type="ARBA" id="ARBA00009725"/>
    </source>
</evidence>
<dbReference type="PANTHER" id="PTHR22809:SF11">
    <property type="entry name" value="TRNA N(3)-METHYLCYTIDINE METHYLTRANSFERASE METTL2"/>
    <property type="match status" value="1"/>
</dbReference>
<sequence>MAEEKRPAFGSRHLSDQQDVFSHNAWDDVEWTDEQSEEANAIIEKQYEHRMSDTKWASTTTTTSSATTTGCIGSFNGSLNYINGGSTFGWTQFSKTYTAAKTQPYLSFGMETDNNRFFFLDDVSVVDITVPGPQLLDNPGFENSTTVATGWTTQSAGCCNANAVQIITTGCRSGTNCVQYQCGPEVTYSFFGQDFAAAIGHTYNISFYLKATGTGETLKSDLPSAWNRFYNVHENKFFKDRQWLFTEFPELLVSNTNTEQVLNILEVGCGVGNSIFPIIRTNNINSNSNVFLYCCDYSSTAIDILKQTSDYNTKYCHGFVYDITSSNPMPFEENSLDFILMIFVLSAIDPSQHDHVIKNLVKYLKPGRGKLLFRDYGLYDMAQLRFKNDKCIEKNLYARSDGTLTYFFQQDQLDELFTRNGLTKEQNLIDRRLQVNRSRQLKMYRIWLQCKYIKA</sequence>
<comment type="caution">
    <text evidence="4">The sequence shown here is derived from an EMBL/GenBank/DDBJ whole genome shotgun (WGS) entry which is preliminary data.</text>
</comment>
<keyword evidence="2" id="KW-0489">Methyltransferase</keyword>
<gene>
    <name evidence="4" type="ORF">KIK155_LOCUS18502</name>
</gene>
<dbReference type="GO" id="GO:0032259">
    <property type="term" value="P:methylation"/>
    <property type="evidence" value="ECO:0007669"/>
    <property type="project" value="UniProtKB-KW"/>
</dbReference>
<evidence type="ECO:0000256" key="3">
    <source>
        <dbReference type="ARBA" id="ARBA00022679"/>
    </source>
</evidence>
<proteinExistence type="inferred from homology"/>
<evidence type="ECO:0000313" key="5">
    <source>
        <dbReference type="Proteomes" id="UP000663865"/>
    </source>
</evidence>
<dbReference type="Pfam" id="PF13489">
    <property type="entry name" value="Methyltransf_23"/>
    <property type="match status" value="1"/>
</dbReference>
<dbReference type="AlphaFoldDB" id="A0A818K448"/>
<organism evidence="4 5">
    <name type="scientific">Rotaria socialis</name>
    <dbReference type="NCBI Taxonomy" id="392032"/>
    <lineage>
        <taxon>Eukaryota</taxon>
        <taxon>Metazoa</taxon>
        <taxon>Spiralia</taxon>
        <taxon>Gnathifera</taxon>
        <taxon>Rotifera</taxon>
        <taxon>Eurotatoria</taxon>
        <taxon>Bdelloidea</taxon>
        <taxon>Philodinida</taxon>
        <taxon>Philodinidae</taxon>
        <taxon>Rotaria</taxon>
    </lineage>
</organism>
<dbReference type="PANTHER" id="PTHR22809">
    <property type="entry name" value="METHYLTRANSFERASE-RELATED"/>
    <property type="match status" value="1"/>
</dbReference>
<dbReference type="InterPro" id="IPR026113">
    <property type="entry name" value="METTL2/6/8-like"/>
</dbReference>
<dbReference type="EMBL" id="CAJNYV010003262">
    <property type="protein sequence ID" value="CAF3552234.1"/>
    <property type="molecule type" value="Genomic_DNA"/>
</dbReference>
<dbReference type="Proteomes" id="UP000663865">
    <property type="component" value="Unassembled WGS sequence"/>
</dbReference>
<reference evidence="4" key="1">
    <citation type="submission" date="2021-02" db="EMBL/GenBank/DDBJ databases">
        <authorList>
            <person name="Nowell W R."/>
        </authorList>
    </citation>
    <scope>NUCLEOTIDE SEQUENCE</scope>
</reference>
<comment type="similarity">
    <text evidence="1">Belongs to the methyltransferase superfamily. METL family.</text>
</comment>
<dbReference type="SUPFAM" id="SSF53335">
    <property type="entry name" value="S-adenosyl-L-methionine-dependent methyltransferases"/>
    <property type="match status" value="1"/>
</dbReference>